<gene>
    <name evidence="1" type="ORF">PAXRUDRAFT_157673</name>
</gene>
<proteinExistence type="predicted"/>
<dbReference type="EMBL" id="KN825930">
    <property type="protein sequence ID" value="KIK80798.1"/>
    <property type="molecule type" value="Genomic_DNA"/>
</dbReference>
<evidence type="ECO:0000313" key="2">
    <source>
        <dbReference type="Proteomes" id="UP000054538"/>
    </source>
</evidence>
<sequence>LGAAVLSFEFFMKAWERLAEQQQYLKPFINIGLTHAMVYYNYMQIVLPTPLQCVS</sequence>
<keyword evidence="2" id="KW-1185">Reference proteome</keyword>
<dbReference type="AlphaFoldDB" id="A0A0D0CYS4"/>
<feature type="non-terminal residue" evidence="1">
    <location>
        <position position="1"/>
    </location>
</feature>
<dbReference type="HOGENOM" id="CLU_3033016_0_0_1"/>
<accession>A0A0D0CYS4</accession>
<reference evidence="1 2" key="1">
    <citation type="submission" date="2014-04" db="EMBL/GenBank/DDBJ databases">
        <authorList>
            <consortium name="DOE Joint Genome Institute"/>
            <person name="Kuo A."/>
            <person name="Kohler A."/>
            <person name="Jargeat P."/>
            <person name="Nagy L.G."/>
            <person name="Floudas D."/>
            <person name="Copeland A."/>
            <person name="Barry K.W."/>
            <person name="Cichocki N."/>
            <person name="Veneault-Fourrey C."/>
            <person name="LaButti K."/>
            <person name="Lindquist E.A."/>
            <person name="Lipzen A."/>
            <person name="Lundell T."/>
            <person name="Morin E."/>
            <person name="Murat C."/>
            <person name="Sun H."/>
            <person name="Tunlid A."/>
            <person name="Henrissat B."/>
            <person name="Grigoriev I.V."/>
            <person name="Hibbett D.S."/>
            <person name="Martin F."/>
            <person name="Nordberg H.P."/>
            <person name="Cantor M.N."/>
            <person name="Hua S.X."/>
        </authorList>
    </citation>
    <scope>NUCLEOTIDE SEQUENCE [LARGE SCALE GENOMIC DNA]</scope>
    <source>
        <strain evidence="1 2">Ve08.2h10</strain>
    </source>
</reference>
<reference evidence="2" key="2">
    <citation type="submission" date="2015-01" db="EMBL/GenBank/DDBJ databases">
        <title>Evolutionary Origins and Diversification of the Mycorrhizal Mutualists.</title>
        <authorList>
            <consortium name="DOE Joint Genome Institute"/>
            <consortium name="Mycorrhizal Genomics Consortium"/>
            <person name="Kohler A."/>
            <person name="Kuo A."/>
            <person name="Nagy L.G."/>
            <person name="Floudas D."/>
            <person name="Copeland A."/>
            <person name="Barry K.W."/>
            <person name="Cichocki N."/>
            <person name="Veneault-Fourrey C."/>
            <person name="LaButti K."/>
            <person name="Lindquist E.A."/>
            <person name="Lipzen A."/>
            <person name="Lundell T."/>
            <person name="Morin E."/>
            <person name="Murat C."/>
            <person name="Riley R."/>
            <person name="Ohm R."/>
            <person name="Sun H."/>
            <person name="Tunlid A."/>
            <person name="Henrissat B."/>
            <person name="Grigoriev I.V."/>
            <person name="Hibbett D.S."/>
            <person name="Martin F."/>
        </authorList>
    </citation>
    <scope>NUCLEOTIDE SEQUENCE [LARGE SCALE GENOMIC DNA]</scope>
    <source>
        <strain evidence="2">Ve08.2h10</strain>
    </source>
</reference>
<dbReference type="Proteomes" id="UP000054538">
    <property type="component" value="Unassembled WGS sequence"/>
</dbReference>
<organism evidence="1 2">
    <name type="scientific">Paxillus rubicundulus Ve08.2h10</name>
    <dbReference type="NCBI Taxonomy" id="930991"/>
    <lineage>
        <taxon>Eukaryota</taxon>
        <taxon>Fungi</taxon>
        <taxon>Dikarya</taxon>
        <taxon>Basidiomycota</taxon>
        <taxon>Agaricomycotina</taxon>
        <taxon>Agaricomycetes</taxon>
        <taxon>Agaricomycetidae</taxon>
        <taxon>Boletales</taxon>
        <taxon>Paxilineae</taxon>
        <taxon>Paxillaceae</taxon>
        <taxon>Paxillus</taxon>
    </lineage>
</organism>
<name>A0A0D0CYS4_9AGAM</name>
<evidence type="ECO:0000313" key="1">
    <source>
        <dbReference type="EMBL" id="KIK80798.1"/>
    </source>
</evidence>
<dbReference type="InParanoid" id="A0A0D0CYS4"/>
<protein>
    <submittedName>
        <fullName evidence="1">Uncharacterized protein</fullName>
    </submittedName>
</protein>